<dbReference type="STRING" id="86630.A0A367JE14"/>
<evidence type="ECO:0000256" key="5">
    <source>
        <dbReference type="ARBA" id="ARBA00022741"/>
    </source>
</evidence>
<keyword evidence="6 11" id="KW-0067">ATP-binding</keyword>
<keyword evidence="15" id="KW-1185">Reference proteome</keyword>
<name>A0A367JE14_RHIAZ</name>
<evidence type="ECO:0000313" key="14">
    <source>
        <dbReference type="EMBL" id="RCH88178.1"/>
    </source>
</evidence>
<dbReference type="GO" id="GO:0005739">
    <property type="term" value="C:mitochondrion"/>
    <property type="evidence" value="ECO:0007669"/>
    <property type="project" value="UniProtKB-SubCell"/>
</dbReference>
<dbReference type="Pfam" id="PF00749">
    <property type="entry name" value="tRNA-synt_1c"/>
    <property type="match status" value="1"/>
</dbReference>
<evidence type="ECO:0000259" key="13">
    <source>
        <dbReference type="Pfam" id="PF19269"/>
    </source>
</evidence>
<dbReference type="SUPFAM" id="SSF48163">
    <property type="entry name" value="An anticodon-binding domain of class I aminoacyl-tRNA synthetases"/>
    <property type="match status" value="1"/>
</dbReference>
<feature type="domain" description="Glutamyl/glutaminyl-tRNA synthetase class Ib catalytic" evidence="12">
    <location>
        <begin position="26"/>
        <end position="345"/>
    </location>
</feature>
<comment type="caution">
    <text evidence="14">The sequence shown here is derived from an EMBL/GenBank/DDBJ whole genome shotgun (WGS) entry which is preliminary data.</text>
</comment>
<dbReference type="OrthoDB" id="428822at2759"/>
<dbReference type="InterPro" id="IPR000924">
    <property type="entry name" value="Glu/Gln-tRNA-synth"/>
</dbReference>
<dbReference type="PANTHER" id="PTHR43311:SF2">
    <property type="entry name" value="GLUTAMATE--TRNA LIGASE, MITOCHONDRIAL-RELATED"/>
    <property type="match status" value="1"/>
</dbReference>
<dbReference type="GO" id="GO:0005524">
    <property type="term" value="F:ATP binding"/>
    <property type="evidence" value="ECO:0007669"/>
    <property type="project" value="UniProtKB-KW"/>
</dbReference>
<feature type="domain" description="Aminoacyl-tRNA synthetase class I anticodon-binding" evidence="13">
    <location>
        <begin position="364"/>
        <end position="515"/>
    </location>
</feature>
<dbReference type="GO" id="GO:0004818">
    <property type="term" value="F:glutamate-tRNA ligase activity"/>
    <property type="evidence" value="ECO:0007669"/>
    <property type="project" value="UniProtKB-EC"/>
</dbReference>
<protein>
    <recommendedName>
        <fullName evidence="10">Glutamate--tRNA ligase, mitochondrial</fullName>
        <ecNumber evidence="3">6.1.1.17</ecNumber>
    </recommendedName>
    <alternativeName>
        <fullName evidence="9">Glutamyl-tRNA synthetase</fullName>
    </alternativeName>
</protein>
<dbReference type="AlphaFoldDB" id="A0A367JE14"/>
<evidence type="ECO:0000256" key="10">
    <source>
        <dbReference type="ARBA" id="ARBA00072917"/>
    </source>
</evidence>
<dbReference type="NCBIfam" id="TIGR00464">
    <property type="entry name" value="gltX_bact"/>
    <property type="match status" value="1"/>
</dbReference>
<dbReference type="PROSITE" id="PS00178">
    <property type="entry name" value="AA_TRNA_LIGASE_I"/>
    <property type="match status" value="1"/>
</dbReference>
<evidence type="ECO:0000256" key="6">
    <source>
        <dbReference type="ARBA" id="ARBA00022840"/>
    </source>
</evidence>
<organism evidence="14 15">
    <name type="scientific">Rhizopus azygosporus</name>
    <name type="common">Rhizopus microsporus var. azygosporus</name>
    <dbReference type="NCBI Taxonomy" id="86630"/>
    <lineage>
        <taxon>Eukaryota</taxon>
        <taxon>Fungi</taxon>
        <taxon>Fungi incertae sedis</taxon>
        <taxon>Mucoromycota</taxon>
        <taxon>Mucoromycotina</taxon>
        <taxon>Mucoromycetes</taxon>
        <taxon>Mucorales</taxon>
        <taxon>Mucorineae</taxon>
        <taxon>Rhizopodaceae</taxon>
        <taxon>Rhizopus</taxon>
    </lineage>
</organism>
<proteinExistence type="inferred from homology"/>
<evidence type="ECO:0000256" key="2">
    <source>
        <dbReference type="ARBA" id="ARBA00007894"/>
    </source>
</evidence>
<dbReference type="InterPro" id="IPR020058">
    <property type="entry name" value="Glu/Gln-tRNA-synth_Ib_cat-dom"/>
</dbReference>
<dbReference type="Gene3D" id="1.10.10.350">
    <property type="match status" value="1"/>
</dbReference>
<dbReference type="FunFam" id="3.40.50.620:FF:000045">
    <property type="entry name" value="Glutamate--tRNA ligase, mitochondrial"/>
    <property type="match status" value="1"/>
</dbReference>
<keyword evidence="4 11" id="KW-0436">Ligase</keyword>
<evidence type="ECO:0000256" key="1">
    <source>
        <dbReference type="ARBA" id="ARBA00004173"/>
    </source>
</evidence>
<dbReference type="InterPro" id="IPR008925">
    <property type="entry name" value="aa_tRNA-synth_I_cd-bd_sf"/>
</dbReference>
<dbReference type="GO" id="GO:0006424">
    <property type="term" value="P:glutamyl-tRNA aminoacylation"/>
    <property type="evidence" value="ECO:0007669"/>
    <property type="project" value="InterPro"/>
</dbReference>
<dbReference type="HAMAP" id="MF_00022">
    <property type="entry name" value="Glu_tRNA_synth_type1"/>
    <property type="match status" value="1"/>
</dbReference>
<evidence type="ECO:0000256" key="3">
    <source>
        <dbReference type="ARBA" id="ARBA00012835"/>
    </source>
</evidence>
<dbReference type="EMBL" id="PJQL01001516">
    <property type="protein sequence ID" value="RCH88178.1"/>
    <property type="molecule type" value="Genomic_DNA"/>
</dbReference>
<dbReference type="InterPro" id="IPR049940">
    <property type="entry name" value="GluQ/Sye"/>
</dbReference>
<comment type="subcellular location">
    <subcellularLocation>
        <location evidence="1">Mitochondrion</location>
    </subcellularLocation>
</comment>
<dbReference type="Pfam" id="PF19269">
    <property type="entry name" value="Anticodon_2"/>
    <property type="match status" value="1"/>
</dbReference>
<keyword evidence="7 11" id="KW-0648">Protein biosynthesis</keyword>
<evidence type="ECO:0000313" key="15">
    <source>
        <dbReference type="Proteomes" id="UP000252139"/>
    </source>
</evidence>
<evidence type="ECO:0000256" key="9">
    <source>
        <dbReference type="ARBA" id="ARBA00030865"/>
    </source>
</evidence>
<keyword evidence="5 11" id="KW-0547">Nucleotide-binding</keyword>
<gene>
    <name evidence="14" type="primary">EARS2_1</name>
    <name evidence="14" type="ORF">CU097_004542</name>
</gene>
<dbReference type="InterPro" id="IPR045462">
    <property type="entry name" value="aa-tRNA-synth_I_cd-bd"/>
</dbReference>
<sequence length="519" mass="59996">MNRLKLAYRPIVFVVTARRYMSTPARVRFAPSPTGQLHLGGLRTALYNYLLAKKTNGQFILRIEDTDQSRYVEGAVENLIRALDWAGIHHDEGPDKNGPHAPYYQSERTELYRRYAKQLVDTDHAYRCFCTPERLQKVREARQKQGNYIAYDKHCSYLSEEEIQTNLEKKIPFTIRLRTPYEGMTEHEDLVYGKISFSNKTIDDTILIKSDGYPTYHLANVVDDHLMEITHVLRGEEWLSSTPKHLLLYKALGWKPPLFAHLPLLLNPDGSKLSKRSGDVYVEQYISKGYLPEAINNFVSLLGWHPGHDNTANDALFTMKELIDKFDIKDINHSGAIVDHQKLDWINKHHLLKRAETKEGLNSLVDMLKPLIDNRYSNSLKEINKEYRLESNYLSKVIATIKDRIRNIHDIPDLCSYYFVEPNYESKDAMALKNKLKQPAIDLVATKEFQEQLDLLPLFDAEHIKKHVYESADRNKLNPNHVMMVLRYFLTGSRVGAGVAETMEVLGKDTVMQRLGIHK</sequence>
<dbReference type="Gene3D" id="3.40.50.620">
    <property type="entry name" value="HUPs"/>
    <property type="match status" value="1"/>
</dbReference>
<dbReference type="EC" id="6.1.1.17" evidence="3"/>
<dbReference type="InterPro" id="IPR004527">
    <property type="entry name" value="Glu-tRNA-ligase_bac/mito"/>
</dbReference>
<dbReference type="CDD" id="cd00808">
    <property type="entry name" value="GluRS_core"/>
    <property type="match status" value="1"/>
</dbReference>
<dbReference type="PRINTS" id="PR00987">
    <property type="entry name" value="TRNASYNTHGLU"/>
</dbReference>
<dbReference type="InterPro" id="IPR001412">
    <property type="entry name" value="aa-tRNA-synth_I_CS"/>
</dbReference>
<dbReference type="Proteomes" id="UP000252139">
    <property type="component" value="Unassembled WGS sequence"/>
</dbReference>
<evidence type="ECO:0000256" key="11">
    <source>
        <dbReference type="RuleBase" id="RU363037"/>
    </source>
</evidence>
<evidence type="ECO:0000256" key="7">
    <source>
        <dbReference type="ARBA" id="ARBA00022917"/>
    </source>
</evidence>
<dbReference type="InterPro" id="IPR014729">
    <property type="entry name" value="Rossmann-like_a/b/a_fold"/>
</dbReference>
<dbReference type="PANTHER" id="PTHR43311">
    <property type="entry name" value="GLUTAMATE--TRNA LIGASE"/>
    <property type="match status" value="1"/>
</dbReference>
<accession>A0A367JE14</accession>
<dbReference type="InterPro" id="IPR020751">
    <property type="entry name" value="aa-tRNA-synth_I_codon-bd_sub2"/>
</dbReference>
<evidence type="ECO:0000256" key="4">
    <source>
        <dbReference type="ARBA" id="ARBA00022598"/>
    </source>
</evidence>
<dbReference type="GO" id="GO:0008270">
    <property type="term" value="F:zinc ion binding"/>
    <property type="evidence" value="ECO:0007669"/>
    <property type="project" value="InterPro"/>
</dbReference>
<keyword evidence="8 11" id="KW-0030">Aminoacyl-tRNA synthetase</keyword>
<reference evidence="14 15" key="1">
    <citation type="journal article" date="2018" name="G3 (Bethesda)">
        <title>Phylogenetic and Phylogenomic Definition of Rhizopus Species.</title>
        <authorList>
            <person name="Gryganskyi A.P."/>
            <person name="Golan J."/>
            <person name="Dolatabadi S."/>
            <person name="Mondo S."/>
            <person name="Robb S."/>
            <person name="Idnurm A."/>
            <person name="Muszewska A."/>
            <person name="Steczkiewicz K."/>
            <person name="Masonjones S."/>
            <person name="Liao H.L."/>
            <person name="Gajdeczka M.T."/>
            <person name="Anike F."/>
            <person name="Vuek A."/>
            <person name="Anishchenko I.M."/>
            <person name="Voigt K."/>
            <person name="de Hoog G.S."/>
            <person name="Smith M.E."/>
            <person name="Heitman J."/>
            <person name="Vilgalys R."/>
            <person name="Stajich J.E."/>
        </authorList>
    </citation>
    <scope>NUCLEOTIDE SEQUENCE [LARGE SCALE GENOMIC DNA]</scope>
    <source>
        <strain evidence="14 15">CBS 357.93</strain>
    </source>
</reference>
<evidence type="ECO:0000256" key="8">
    <source>
        <dbReference type="ARBA" id="ARBA00023146"/>
    </source>
</evidence>
<dbReference type="InterPro" id="IPR033910">
    <property type="entry name" value="GluRS_core"/>
</dbReference>
<dbReference type="SUPFAM" id="SSF52374">
    <property type="entry name" value="Nucleotidylyl transferase"/>
    <property type="match status" value="1"/>
</dbReference>
<comment type="similarity">
    <text evidence="2">Belongs to the class-I aminoacyl-tRNA synthetase family. Glutamate--tRNA ligase type 1 subfamily.</text>
</comment>
<dbReference type="GO" id="GO:0000049">
    <property type="term" value="F:tRNA binding"/>
    <property type="evidence" value="ECO:0007669"/>
    <property type="project" value="InterPro"/>
</dbReference>
<evidence type="ECO:0000259" key="12">
    <source>
        <dbReference type="Pfam" id="PF00749"/>
    </source>
</evidence>